<evidence type="ECO:0000259" key="4">
    <source>
        <dbReference type="Pfam" id="PF01207"/>
    </source>
</evidence>
<feature type="domain" description="DUS-like FMN-binding" evidence="4">
    <location>
        <begin position="70"/>
        <end position="175"/>
    </location>
</feature>
<evidence type="ECO:0000313" key="6">
    <source>
        <dbReference type="RefSeq" id="XP_022756802.1"/>
    </source>
</evidence>
<dbReference type="Proteomes" id="UP000515121">
    <property type="component" value="Unplaced"/>
</dbReference>
<gene>
    <name evidence="6" type="primary">LOC111304500</name>
</gene>
<dbReference type="RefSeq" id="XP_022756802.1">
    <property type="nucleotide sequence ID" value="XM_022901067.1"/>
</dbReference>
<dbReference type="InterPro" id="IPR013785">
    <property type="entry name" value="Aldolase_TIM"/>
</dbReference>
<sequence>MVKFSAYSLMISSFTPFHSIILKNPCRFYTNIPYSYSTKSRNISYYIQNAKIHTEDVMVARRYLPPLFSVAPMMDWTDNHYRTLARLISKHAWLYTEMLAAETIVYQKGNLDRFLAYSPEQHPIVLQIGGSNLENLAKATELASAYNYDEINFNCGCPSPKVAGHGCFGVRLMLDSKESLLERPCQSLLPIQMFLSVLNAGLVLMIMIHIMNSVNAALREGAHGVMVGRAAYNNPWRTLGHVDTAIYGAPSSGLTRREILERYQEYGDHVLGRDGNKRPNVRDVAKPLLNLFYSEPGNGLWKRKADFAFQHCTTMKSFFEETLAAIPDSVLDSPIAGVPSGREDLFANIHDLLPSSYDAREQEALDA</sequence>
<keyword evidence="2" id="KW-0521">NADP</keyword>
<dbReference type="Gene3D" id="3.20.20.70">
    <property type="entry name" value="Aldolase class I"/>
    <property type="match status" value="1"/>
</dbReference>
<dbReference type="CDD" id="cd02801">
    <property type="entry name" value="DUS_like_FMN"/>
    <property type="match status" value="1"/>
</dbReference>
<dbReference type="InterPro" id="IPR035587">
    <property type="entry name" value="DUS-like_FMN-bd"/>
</dbReference>
<dbReference type="PANTHER" id="PTHR42907">
    <property type="entry name" value="FMN-LINKED OXIDOREDUCTASES SUPERFAMILY PROTEIN"/>
    <property type="match status" value="1"/>
</dbReference>
<keyword evidence="5" id="KW-1185">Reference proteome</keyword>
<keyword evidence="1" id="KW-0820">tRNA-binding</keyword>
<dbReference type="GO" id="GO:0017150">
    <property type="term" value="F:tRNA dihydrouridine synthase activity"/>
    <property type="evidence" value="ECO:0007669"/>
    <property type="project" value="InterPro"/>
</dbReference>
<keyword evidence="3" id="KW-0694">RNA-binding</keyword>
<dbReference type="AlphaFoldDB" id="A0A6P5ZWC2"/>
<organism evidence="5 6">
    <name type="scientific">Durio zibethinus</name>
    <name type="common">Durian</name>
    <dbReference type="NCBI Taxonomy" id="66656"/>
    <lineage>
        <taxon>Eukaryota</taxon>
        <taxon>Viridiplantae</taxon>
        <taxon>Streptophyta</taxon>
        <taxon>Embryophyta</taxon>
        <taxon>Tracheophyta</taxon>
        <taxon>Spermatophyta</taxon>
        <taxon>Magnoliopsida</taxon>
        <taxon>eudicotyledons</taxon>
        <taxon>Gunneridae</taxon>
        <taxon>Pentapetalae</taxon>
        <taxon>rosids</taxon>
        <taxon>malvids</taxon>
        <taxon>Malvales</taxon>
        <taxon>Malvaceae</taxon>
        <taxon>Helicteroideae</taxon>
        <taxon>Durio</taxon>
    </lineage>
</organism>
<reference evidence="6" key="1">
    <citation type="submission" date="2025-08" db="UniProtKB">
        <authorList>
            <consortium name="RefSeq"/>
        </authorList>
    </citation>
    <scope>IDENTIFICATION</scope>
    <source>
        <tissue evidence="6">Fruit stalk</tissue>
    </source>
</reference>
<evidence type="ECO:0000313" key="5">
    <source>
        <dbReference type="Proteomes" id="UP000515121"/>
    </source>
</evidence>
<dbReference type="PANTHER" id="PTHR42907:SF1">
    <property type="entry name" value="FMN-LINKED OXIDOREDUCTASES SUPERFAMILY PROTEIN"/>
    <property type="match status" value="1"/>
</dbReference>
<evidence type="ECO:0000256" key="1">
    <source>
        <dbReference type="ARBA" id="ARBA00022555"/>
    </source>
</evidence>
<proteinExistence type="predicted"/>
<dbReference type="Gene3D" id="1.20.120.1460">
    <property type="match status" value="1"/>
</dbReference>
<evidence type="ECO:0000256" key="3">
    <source>
        <dbReference type="ARBA" id="ARBA00022884"/>
    </source>
</evidence>
<name>A0A6P5ZWC2_DURZI</name>
<dbReference type="GeneID" id="111304500"/>
<accession>A0A6P5ZWC2</accession>
<dbReference type="InterPro" id="IPR004653">
    <property type="entry name" value="DusA"/>
</dbReference>
<dbReference type="GO" id="GO:0000049">
    <property type="term" value="F:tRNA binding"/>
    <property type="evidence" value="ECO:0007669"/>
    <property type="project" value="UniProtKB-KW"/>
</dbReference>
<feature type="domain" description="DUS-like FMN-binding" evidence="4">
    <location>
        <begin position="212"/>
        <end position="314"/>
    </location>
</feature>
<dbReference type="SUPFAM" id="SSF51395">
    <property type="entry name" value="FMN-linked oxidoreductases"/>
    <property type="match status" value="2"/>
</dbReference>
<protein>
    <submittedName>
        <fullName evidence="6">Uncharacterized protein LOC111304500 isoform X3</fullName>
    </submittedName>
</protein>
<evidence type="ECO:0000256" key="2">
    <source>
        <dbReference type="ARBA" id="ARBA00022857"/>
    </source>
</evidence>
<dbReference type="Pfam" id="PF01207">
    <property type="entry name" value="Dus"/>
    <property type="match status" value="2"/>
</dbReference>